<dbReference type="GO" id="GO:0047475">
    <property type="term" value="F:phenylacetate-CoA ligase activity"/>
    <property type="evidence" value="ECO:0007669"/>
    <property type="project" value="UniProtKB-EC"/>
</dbReference>
<dbReference type="InterPro" id="IPR011880">
    <property type="entry name" value="PA_CoA_ligase"/>
</dbReference>
<evidence type="ECO:0000256" key="2">
    <source>
        <dbReference type="ARBA" id="ARBA00022598"/>
    </source>
</evidence>
<dbReference type="Gene3D" id="3.40.50.300">
    <property type="entry name" value="P-loop containing nucleotide triphosphate hydrolases"/>
    <property type="match status" value="1"/>
</dbReference>
<dbReference type="PANTHER" id="PTHR43845">
    <property type="entry name" value="BLR5969 PROTEIN"/>
    <property type="match status" value="1"/>
</dbReference>
<evidence type="ECO:0000256" key="9">
    <source>
        <dbReference type="ARBA" id="ARBA00075111"/>
    </source>
</evidence>
<sequence length="710" mass="78114">MCPQNPPHLLRIEGLKVHYGAAQVLFGIDLTVAPGETVALVGANGAGKTSLLKAVMGLVPPSGGSIFLDGEEVTGLSPAAMAARGVALCPEGREMFGDLTVRENLELGALPLKVDRPERQRRLDLVLSRFPRLKERLGQVTRTLSGGEQQMVALGRALMAQPRLLLLDEPSLGLAPLVADEIFDIIHQLSRTKVTILLVEQNAARALTASANAYLLANGRIVTSGKSETLLRDPDLRRAFLGAASGNNPAASRLGAAGLTNIRLGKPDMSKKTFMPPFKTVAELEEHQLKGLKWTVRHAYEGSSFYRGRLDQAGVRPEDIQSLADLKKLPFTTAEDIRDGYPFPLRAVPFEQIVRIHSSSGTTGKRKILGYTQKDLDDWAHFFARCFEMAGVTHLDRVQIAVGYGLWTAGVGFQAGVERLGAMAIPVGPGNLDLQCEFLVDLQSTVFCCTASMGLLMAEEIHRRGLADKIHVRKIIYGSERSSVSMRKKISELFGGAELFDIPGLTELYGPGTGIECPHHDCIHYWADYYLLEIVDPETLAPLPDGEWGEMVVTTLAKEAAPLIRYRTRDITRIIPGPCTCGTILPRHSRIRGRTDDMFKFRGVNIYPSSIDRLLSEVPGLGSEYQVHLTRDFQGRDHMLIKVERGEGVEPRRGEELAREVRYLIKHKLLVTPEVEVVAYGDLPRTERKSKRVFDTRITDAVVEGLPETG</sequence>
<dbReference type="Pfam" id="PF00501">
    <property type="entry name" value="AMP-binding"/>
    <property type="match status" value="1"/>
</dbReference>
<dbReference type="CDD" id="cd05913">
    <property type="entry name" value="PaaK"/>
    <property type="match status" value="1"/>
</dbReference>
<dbReference type="InterPro" id="IPR017871">
    <property type="entry name" value="ABC_transporter-like_CS"/>
</dbReference>
<dbReference type="Gene3D" id="3.30.300.30">
    <property type="match status" value="1"/>
</dbReference>
<dbReference type="PANTHER" id="PTHR43845:SF1">
    <property type="entry name" value="BLR5969 PROTEIN"/>
    <property type="match status" value="1"/>
</dbReference>
<dbReference type="SUPFAM" id="SSF52540">
    <property type="entry name" value="P-loop containing nucleoside triphosphate hydrolases"/>
    <property type="match status" value="1"/>
</dbReference>
<accession>A0A7C5EUT5</accession>
<dbReference type="Gene3D" id="3.40.50.12780">
    <property type="entry name" value="N-terminal domain of ligase-like"/>
    <property type="match status" value="1"/>
</dbReference>
<dbReference type="InterPro" id="IPR003439">
    <property type="entry name" value="ABC_transporter-like_ATP-bd"/>
</dbReference>
<evidence type="ECO:0000256" key="4">
    <source>
        <dbReference type="ARBA" id="ARBA00022840"/>
    </source>
</evidence>
<proteinExistence type="inferred from homology"/>
<keyword evidence="4 11" id="KW-0067">ATP-binding</keyword>
<evidence type="ECO:0000259" key="10">
    <source>
        <dbReference type="PROSITE" id="PS50893"/>
    </source>
</evidence>
<dbReference type="AlphaFoldDB" id="A0A7C5EUT5"/>
<comment type="similarity">
    <text evidence="6">Belongs to the phenylacetyl-CoA ligase family.</text>
</comment>
<dbReference type="PROSITE" id="PS00211">
    <property type="entry name" value="ABC_TRANSPORTER_1"/>
    <property type="match status" value="1"/>
</dbReference>
<comment type="subunit">
    <text evidence="1">Monomer.</text>
</comment>
<dbReference type="GO" id="GO:0005524">
    <property type="term" value="F:ATP binding"/>
    <property type="evidence" value="ECO:0007669"/>
    <property type="project" value="UniProtKB-KW"/>
</dbReference>
<dbReference type="EMBL" id="DTKJ01000077">
    <property type="protein sequence ID" value="HGZ12764.1"/>
    <property type="molecule type" value="Genomic_DNA"/>
</dbReference>
<evidence type="ECO:0000256" key="3">
    <source>
        <dbReference type="ARBA" id="ARBA00022741"/>
    </source>
</evidence>
<dbReference type="InterPro" id="IPR042099">
    <property type="entry name" value="ANL_N_sf"/>
</dbReference>
<dbReference type="GO" id="GO:0010124">
    <property type="term" value="P:phenylacetate catabolic process"/>
    <property type="evidence" value="ECO:0007669"/>
    <property type="project" value="InterPro"/>
</dbReference>
<evidence type="ECO:0000256" key="5">
    <source>
        <dbReference type="ARBA" id="ARBA00060591"/>
    </source>
</evidence>
<dbReference type="InterPro" id="IPR028154">
    <property type="entry name" value="AMP-dep_Lig_C"/>
</dbReference>
<feature type="domain" description="ABC transporter" evidence="10">
    <location>
        <begin position="10"/>
        <end position="243"/>
    </location>
</feature>
<reference evidence="11" key="1">
    <citation type="journal article" date="2020" name="mSystems">
        <title>Genome- and Community-Level Interaction Insights into Carbon Utilization and Element Cycling Functions of Hydrothermarchaeota in Hydrothermal Sediment.</title>
        <authorList>
            <person name="Zhou Z."/>
            <person name="Liu Y."/>
            <person name="Xu W."/>
            <person name="Pan J."/>
            <person name="Luo Z.H."/>
            <person name="Li M."/>
        </authorList>
    </citation>
    <scope>NUCLEOTIDE SEQUENCE [LARGE SCALE GENOMIC DNA]</scope>
    <source>
        <strain evidence="11">SpSt-853</strain>
    </source>
</reference>
<keyword evidence="3" id="KW-0547">Nucleotide-binding</keyword>
<dbReference type="SMART" id="SM00382">
    <property type="entry name" value="AAA"/>
    <property type="match status" value="1"/>
</dbReference>
<dbReference type="InterPro" id="IPR003593">
    <property type="entry name" value="AAA+_ATPase"/>
</dbReference>
<comment type="caution">
    <text evidence="11">The sequence shown here is derived from an EMBL/GenBank/DDBJ whole genome shotgun (WGS) entry which is preliminary data.</text>
</comment>
<dbReference type="GO" id="GO:0016887">
    <property type="term" value="F:ATP hydrolysis activity"/>
    <property type="evidence" value="ECO:0007669"/>
    <property type="project" value="InterPro"/>
</dbReference>
<dbReference type="InterPro" id="IPR045851">
    <property type="entry name" value="AMP-bd_C_sf"/>
</dbReference>
<comment type="pathway">
    <text evidence="5">Aromatic compound metabolism; phenylacetate degradation.</text>
</comment>
<protein>
    <recommendedName>
        <fullName evidence="8">Phenylacetate-coenzyme A ligase</fullName>
        <ecNumber evidence="7">6.2.1.30</ecNumber>
    </recommendedName>
    <alternativeName>
        <fullName evidence="9">Phenylacetyl-CoA ligase</fullName>
    </alternativeName>
</protein>
<dbReference type="CDD" id="cd03224">
    <property type="entry name" value="ABC_TM1139_LivF_branched"/>
    <property type="match status" value="1"/>
</dbReference>
<name>A0A7C5EUT5_9BACT</name>
<dbReference type="FunFam" id="3.40.50.12780:FF:000016">
    <property type="entry name" value="Phenylacetate-coenzyme A ligase"/>
    <property type="match status" value="1"/>
</dbReference>
<evidence type="ECO:0000256" key="1">
    <source>
        <dbReference type="ARBA" id="ARBA00011245"/>
    </source>
</evidence>
<evidence type="ECO:0000256" key="8">
    <source>
        <dbReference type="ARBA" id="ARBA00068695"/>
    </source>
</evidence>
<evidence type="ECO:0000256" key="7">
    <source>
        <dbReference type="ARBA" id="ARBA00066629"/>
    </source>
</evidence>
<dbReference type="InterPro" id="IPR027417">
    <property type="entry name" value="P-loop_NTPase"/>
</dbReference>
<dbReference type="EC" id="6.2.1.30" evidence="7"/>
<gene>
    <name evidence="11" type="ORF">ENW48_11225</name>
</gene>
<dbReference type="InterPro" id="IPR000873">
    <property type="entry name" value="AMP-dep_synth/lig_dom"/>
</dbReference>
<keyword evidence="2" id="KW-0436">Ligase</keyword>
<evidence type="ECO:0000313" key="11">
    <source>
        <dbReference type="EMBL" id="HGZ12764.1"/>
    </source>
</evidence>
<organism evidence="11">
    <name type="scientific">Desulfobacca acetoxidans</name>
    <dbReference type="NCBI Taxonomy" id="60893"/>
    <lineage>
        <taxon>Bacteria</taxon>
        <taxon>Pseudomonadati</taxon>
        <taxon>Thermodesulfobacteriota</taxon>
        <taxon>Desulfobaccia</taxon>
        <taxon>Desulfobaccales</taxon>
        <taxon>Desulfobaccaceae</taxon>
        <taxon>Desulfobacca</taxon>
    </lineage>
</organism>
<dbReference type="Pfam" id="PF00005">
    <property type="entry name" value="ABC_tran"/>
    <property type="match status" value="1"/>
</dbReference>
<dbReference type="PROSITE" id="PS50893">
    <property type="entry name" value="ABC_TRANSPORTER_2"/>
    <property type="match status" value="1"/>
</dbReference>
<dbReference type="SUPFAM" id="SSF56801">
    <property type="entry name" value="Acetyl-CoA synthetase-like"/>
    <property type="match status" value="1"/>
</dbReference>
<dbReference type="Pfam" id="PF14535">
    <property type="entry name" value="AMP-binding_C_2"/>
    <property type="match status" value="1"/>
</dbReference>
<evidence type="ECO:0000256" key="6">
    <source>
        <dbReference type="ARBA" id="ARBA00061566"/>
    </source>
</evidence>